<keyword evidence="6" id="KW-1185">Reference proteome</keyword>
<accession>A0A1V8SPJ6</accession>
<comment type="caution">
    <text evidence="5">The sequence shown here is derived from an EMBL/GenBank/DDBJ whole genome shotgun (WGS) entry which is preliminary data.</text>
</comment>
<dbReference type="Proteomes" id="UP000192596">
    <property type="component" value="Unassembled WGS sequence"/>
</dbReference>
<evidence type="ECO:0000313" key="5">
    <source>
        <dbReference type="EMBL" id="OQO00964.1"/>
    </source>
</evidence>
<keyword evidence="2" id="KW-0378">Hydrolase</keyword>
<evidence type="ECO:0000256" key="1">
    <source>
        <dbReference type="ARBA" id="ARBA00008061"/>
    </source>
</evidence>
<reference evidence="6" key="1">
    <citation type="submission" date="2017-03" db="EMBL/GenBank/DDBJ databases">
        <title>Genomes of endolithic fungi from Antarctica.</title>
        <authorList>
            <person name="Coleine C."/>
            <person name="Masonjones S."/>
            <person name="Stajich J.E."/>
        </authorList>
    </citation>
    <scope>NUCLEOTIDE SEQUENCE [LARGE SCALE GENOMIC DNA]</scope>
    <source>
        <strain evidence="6">CCFEE 5527</strain>
    </source>
</reference>
<proteinExistence type="inferred from homology"/>
<comment type="similarity">
    <text evidence="1">Belongs to the glycosyl hydrolase 13 family.</text>
</comment>
<evidence type="ECO:0000313" key="6">
    <source>
        <dbReference type="Proteomes" id="UP000192596"/>
    </source>
</evidence>
<protein>
    <recommendedName>
        <fullName evidence="4">Glycosyl hydrolase family 13 catalytic domain-containing protein</fullName>
    </recommendedName>
</protein>
<dbReference type="InterPro" id="IPR017853">
    <property type="entry name" value="GH"/>
</dbReference>
<dbReference type="GO" id="GO:0000025">
    <property type="term" value="P:maltose catabolic process"/>
    <property type="evidence" value="ECO:0007669"/>
    <property type="project" value="TreeGrafter"/>
</dbReference>
<dbReference type="GO" id="GO:0033934">
    <property type="term" value="F:glucan 1,4-alpha-maltotriohydrolase activity"/>
    <property type="evidence" value="ECO:0007669"/>
    <property type="project" value="TreeGrafter"/>
</dbReference>
<dbReference type="FunFam" id="3.20.20.80:FF:000064">
    <property type="entry name" value="Oligo-1,6-glucosidase"/>
    <property type="match status" value="1"/>
</dbReference>
<dbReference type="Pfam" id="PF00128">
    <property type="entry name" value="Alpha-amylase"/>
    <property type="match status" value="1"/>
</dbReference>
<dbReference type="PANTHER" id="PTHR10357:SF179">
    <property type="entry name" value="NEUTRAL AND BASIC AMINO ACID TRANSPORT PROTEIN RBAT"/>
    <property type="match status" value="1"/>
</dbReference>
<evidence type="ECO:0000256" key="2">
    <source>
        <dbReference type="ARBA" id="ARBA00022801"/>
    </source>
</evidence>
<dbReference type="InParanoid" id="A0A1V8SPJ6"/>
<dbReference type="STRING" id="1507870.A0A1V8SPJ6"/>
<sequence>MRFWLEKGIAGFRMDVINMLAKHPDLPNAPPRVHDYLQEMRKEVLDHYPETMTVGELLYTSRDEVKLYVEPRRRELDLAFEFDLCAWNFGPGGRFDQGHHTVQDLKRIICRTWNGLRSGETAWQAFFLESHDTARCVTHFGNGKPEHSAAIAKLLAVLSTTLCGTLFVYQGQEIGMENHTADPIESFDDINTINAIRTIERSRHECSQPGVTIDMSDVHEQVRLKARDHTRSAIPWKHGEPNAGFSTTTGPLWKPMNSNTDRIDVASQMSASNSVLSFWRDMIEFRRIFAETIVFGTFDAVDDTLSEGPIFAYIRSGTSHKGPIKVDILVVLNLTAEDHVPFALPYFEGAKLARLIDTRWEGGFIADASDVSGGLVHLGPYQALVFFIVKETAASLHTDP</sequence>
<dbReference type="SUPFAM" id="SSF51445">
    <property type="entry name" value="(Trans)glycosidases"/>
    <property type="match status" value="1"/>
</dbReference>
<keyword evidence="3" id="KW-0326">Glycosidase</keyword>
<dbReference type="GO" id="GO:0005987">
    <property type="term" value="P:sucrose catabolic process"/>
    <property type="evidence" value="ECO:0007669"/>
    <property type="project" value="TreeGrafter"/>
</dbReference>
<dbReference type="PANTHER" id="PTHR10357">
    <property type="entry name" value="ALPHA-AMYLASE FAMILY MEMBER"/>
    <property type="match status" value="1"/>
</dbReference>
<evidence type="ECO:0000259" key="4">
    <source>
        <dbReference type="Pfam" id="PF00128"/>
    </source>
</evidence>
<gene>
    <name evidence="5" type="ORF">B0A48_13653</name>
</gene>
<feature type="domain" description="Glycosyl hydrolase family 13 catalytic" evidence="4">
    <location>
        <begin position="1"/>
        <end position="287"/>
    </location>
</feature>
<dbReference type="GO" id="GO:0004574">
    <property type="term" value="F:oligo-1,6-glucosidase activity"/>
    <property type="evidence" value="ECO:0007669"/>
    <property type="project" value="TreeGrafter"/>
</dbReference>
<dbReference type="InterPro" id="IPR006047">
    <property type="entry name" value="GH13_cat_dom"/>
</dbReference>
<dbReference type="AlphaFoldDB" id="A0A1V8SPJ6"/>
<name>A0A1V8SPJ6_9PEZI</name>
<dbReference type="OrthoDB" id="1740265at2759"/>
<dbReference type="GO" id="GO:0004575">
    <property type="term" value="F:sucrose alpha-glucosidase activity"/>
    <property type="evidence" value="ECO:0007669"/>
    <property type="project" value="TreeGrafter"/>
</dbReference>
<organism evidence="5 6">
    <name type="scientific">Cryoendolithus antarcticus</name>
    <dbReference type="NCBI Taxonomy" id="1507870"/>
    <lineage>
        <taxon>Eukaryota</taxon>
        <taxon>Fungi</taxon>
        <taxon>Dikarya</taxon>
        <taxon>Ascomycota</taxon>
        <taxon>Pezizomycotina</taxon>
        <taxon>Dothideomycetes</taxon>
        <taxon>Dothideomycetidae</taxon>
        <taxon>Cladosporiales</taxon>
        <taxon>Cladosporiaceae</taxon>
        <taxon>Cryoendolithus</taxon>
    </lineage>
</organism>
<dbReference type="GO" id="GO:0004556">
    <property type="term" value="F:alpha-amylase activity"/>
    <property type="evidence" value="ECO:0007669"/>
    <property type="project" value="TreeGrafter"/>
</dbReference>
<dbReference type="EMBL" id="NAJO01000033">
    <property type="protein sequence ID" value="OQO00964.1"/>
    <property type="molecule type" value="Genomic_DNA"/>
</dbReference>
<evidence type="ECO:0000256" key="3">
    <source>
        <dbReference type="ARBA" id="ARBA00023295"/>
    </source>
</evidence>
<dbReference type="Gene3D" id="3.20.20.80">
    <property type="entry name" value="Glycosidases"/>
    <property type="match status" value="1"/>
</dbReference>